<dbReference type="Pfam" id="PF03401">
    <property type="entry name" value="TctC"/>
    <property type="match status" value="1"/>
</dbReference>
<dbReference type="PANTHER" id="PTHR42928">
    <property type="entry name" value="TRICARBOXYLATE-BINDING PROTEIN"/>
    <property type="match status" value="1"/>
</dbReference>
<dbReference type="Proteomes" id="UP000267400">
    <property type="component" value="Unassembled WGS sequence"/>
</dbReference>
<organism evidence="2 3">
    <name type="scientific">Halomonas nitroreducens</name>
    <dbReference type="NCBI Taxonomy" id="447425"/>
    <lineage>
        <taxon>Bacteria</taxon>
        <taxon>Pseudomonadati</taxon>
        <taxon>Pseudomonadota</taxon>
        <taxon>Gammaproteobacteria</taxon>
        <taxon>Oceanospirillales</taxon>
        <taxon>Halomonadaceae</taxon>
        <taxon>Halomonas</taxon>
    </lineage>
</organism>
<dbReference type="Gene3D" id="3.40.190.150">
    <property type="entry name" value="Bordetella uptake gene, domain 1"/>
    <property type="match status" value="1"/>
</dbReference>
<protein>
    <submittedName>
        <fullName evidence="2">Tripartite tricarboxylate transporter substrate binding protein</fullName>
    </submittedName>
</protein>
<accession>A0A3S0I842</accession>
<comment type="similarity">
    <text evidence="1">Belongs to the UPF0065 (bug) family.</text>
</comment>
<evidence type="ECO:0000256" key="1">
    <source>
        <dbReference type="ARBA" id="ARBA00006987"/>
    </source>
</evidence>
<keyword evidence="3" id="KW-1185">Reference proteome</keyword>
<reference evidence="2 3" key="1">
    <citation type="submission" date="2018-12" db="EMBL/GenBank/DDBJ databases">
        <authorList>
            <person name="Yu L."/>
        </authorList>
    </citation>
    <scope>NUCLEOTIDE SEQUENCE [LARGE SCALE GENOMIC DNA]</scope>
    <source>
        <strain evidence="2 3">11S</strain>
    </source>
</reference>
<evidence type="ECO:0000313" key="2">
    <source>
        <dbReference type="EMBL" id="RTR03916.1"/>
    </source>
</evidence>
<dbReference type="PIRSF" id="PIRSF017082">
    <property type="entry name" value="YflP"/>
    <property type="match status" value="1"/>
</dbReference>
<sequence length="326" mass="35608">MEISHAYFSVHRPGNGHGAGLASGLTTVAAVDEFPTKDVRDVIPFGPGGESDISARLQQKYFEEITGEQLVVQYMPGGGGGAVGWSQLSEMPTDGYTIMGSNLPHIILKPMGKDVGFQTDDLNNFFYFHYSPDAILVRKDSPYETLDDLIQAVNEAPGAVTLSGSGTYSANDVANTRFQQLADVTTTYIPFKGTGAAMTALLGGQVQAEWGYTTVAANHQDKVRMLAVAAEERHPMFPDVPTFQELGYDMVGGAYRGMAVPEGTPKETQQKLSDIFQQINENPEFQQEMQDLGFVLMDVPLEEMDEFMAEQHRVYEATAREAGLID</sequence>
<dbReference type="SUPFAM" id="SSF53850">
    <property type="entry name" value="Periplasmic binding protein-like II"/>
    <property type="match status" value="1"/>
</dbReference>
<evidence type="ECO:0000313" key="3">
    <source>
        <dbReference type="Proteomes" id="UP000267400"/>
    </source>
</evidence>
<dbReference type="PANTHER" id="PTHR42928:SF5">
    <property type="entry name" value="BLR1237 PROTEIN"/>
    <property type="match status" value="1"/>
</dbReference>
<dbReference type="AlphaFoldDB" id="A0A3S0I842"/>
<dbReference type="InterPro" id="IPR005064">
    <property type="entry name" value="BUG"/>
</dbReference>
<name>A0A3S0I842_9GAMM</name>
<dbReference type="EMBL" id="RXNS01000008">
    <property type="protein sequence ID" value="RTR03916.1"/>
    <property type="molecule type" value="Genomic_DNA"/>
</dbReference>
<dbReference type="Gene3D" id="3.40.190.10">
    <property type="entry name" value="Periplasmic binding protein-like II"/>
    <property type="match status" value="1"/>
</dbReference>
<proteinExistence type="inferred from homology"/>
<dbReference type="CDD" id="cd07012">
    <property type="entry name" value="PBP2_Bug_TTT"/>
    <property type="match status" value="1"/>
</dbReference>
<dbReference type="InterPro" id="IPR042100">
    <property type="entry name" value="Bug_dom1"/>
</dbReference>
<comment type="caution">
    <text evidence="2">The sequence shown here is derived from an EMBL/GenBank/DDBJ whole genome shotgun (WGS) entry which is preliminary data.</text>
</comment>
<dbReference type="OrthoDB" id="9780943at2"/>
<gene>
    <name evidence="2" type="ORF">EKG36_10215</name>
</gene>